<reference evidence="1 2" key="1">
    <citation type="journal article" date="2022" name="Plant J.">
        <title>Chromosome-level genome of Camellia lanceoleosa provides a valuable resource for understanding genome evolution and self-incompatibility.</title>
        <authorList>
            <person name="Gong W."/>
            <person name="Xiao S."/>
            <person name="Wang L."/>
            <person name="Liao Z."/>
            <person name="Chang Y."/>
            <person name="Mo W."/>
            <person name="Hu G."/>
            <person name="Li W."/>
            <person name="Zhao G."/>
            <person name="Zhu H."/>
            <person name="Hu X."/>
            <person name="Ji K."/>
            <person name="Xiang X."/>
            <person name="Song Q."/>
            <person name="Yuan D."/>
            <person name="Jin S."/>
            <person name="Zhang L."/>
        </authorList>
    </citation>
    <scope>NUCLEOTIDE SEQUENCE [LARGE SCALE GENOMIC DNA]</scope>
    <source>
        <strain evidence="1">SQ_2022a</strain>
    </source>
</reference>
<comment type="caution">
    <text evidence="1">The sequence shown here is derived from an EMBL/GenBank/DDBJ whole genome shotgun (WGS) entry which is preliminary data.</text>
</comment>
<gene>
    <name evidence="1" type="ORF">LOK49_LG10G02231</name>
</gene>
<evidence type="ECO:0000313" key="1">
    <source>
        <dbReference type="EMBL" id="KAI7998429.1"/>
    </source>
</evidence>
<sequence length="202" mass="22576">MCFNIIAVVGALFRRWSLGFNFQQSRAAVPSYDQQQLGLPRDSGSLGVNSQQTSAVSNPLLGSEDEENSDWGVPYSRCHEELGSPWDNWSLGVDSQQTSAESNPFHGFEDEDNSETIICREIAELCVELNLPPENLTIDHSDWGLREILSHLKKLKANKEAGQPSSQLSIPFIYESEEGQKKKNEGKNILFSAVSKISKRFK</sequence>
<organism evidence="1 2">
    <name type="scientific">Camellia lanceoleosa</name>
    <dbReference type="NCBI Taxonomy" id="1840588"/>
    <lineage>
        <taxon>Eukaryota</taxon>
        <taxon>Viridiplantae</taxon>
        <taxon>Streptophyta</taxon>
        <taxon>Embryophyta</taxon>
        <taxon>Tracheophyta</taxon>
        <taxon>Spermatophyta</taxon>
        <taxon>Magnoliopsida</taxon>
        <taxon>eudicotyledons</taxon>
        <taxon>Gunneridae</taxon>
        <taxon>Pentapetalae</taxon>
        <taxon>asterids</taxon>
        <taxon>Ericales</taxon>
        <taxon>Theaceae</taxon>
        <taxon>Camellia</taxon>
    </lineage>
</organism>
<dbReference type="EMBL" id="CM045767">
    <property type="protein sequence ID" value="KAI7998429.1"/>
    <property type="molecule type" value="Genomic_DNA"/>
</dbReference>
<evidence type="ECO:0000313" key="2">
    <source>
        <dbReference type="Proteomes" id="UP001060215"/>
    </source>
</evidence>
<proteinExistence type="predicted"/>
<protein>
    <submittedName>
        <fullName evidence="1">Uncharacterized protein</fullName>
    </submittedName>
</protein>
<accession>A0ACC0GC71</accession>
<dbReference type="Proteomes" id="UP001060215">
    <property type="component" value="Chromosome 10"/>
</dbReference>
<keyword evidence="2" id="KW-1185">Reference proteome</keyword>
<name>A0ACC0GC71_9ERIC</name>